<dbReference type="PROSITE" id="PS00523">
    <property type="entry name" value="SULFATASE_1"/>
    <property type="match status" value="1"/>
</dbReference>
<sequence>MTFGPRLLALALAWMSIDQATAAPPNFIIFNIDDLGYADIGPYGSDNATPNLDRLAREGRKLTSHYAAPVCSPSRAALMTGCYPKRALPIPHVLFPAAEVGLNPEEVTIAEVLKTRGYATGCIGKWHLGDQPEFLPTRQGFDSYFGIPYSNDMGPAVDGSKSNPDKPLPTPQDVSAKAAKVKNTGGDETGLKGASQPPLPLLENETVIARVRVEEQFDLTRRYTDRAVQFLKEHQGGPFFLYLPHTAVHFPLYPSADFRGKSPNGLIGDWVQEVDASVGRVLDTVRELKLDRNTLVLFTSDNGGALANGSQNTPLRGSKGQTFEGGLRVCTIAWWPGQIPAGTSTAAITSMMDVLPTFARLADAELPKNRKLDGVDLWPVLTGDPATPPRTEFFYFRGFTLDAVRSGPWKLHISLADGAPGKKKAEPRLQLFHLDEDIGETTNAADAHPDVVRRLQTLAAAMNDDLGTTGLGPGCRPLGRVPNPQPLLGHDGTVRTGFVGDRSKFP</sequence>
<evidence type="ECO:0000256" key="4">
    <source>
        <dbReference type="ARBA" id="ARBA00022837"/>
    </source>
</evidence>
<feature type="signal peptide" evidence="6">
    <location>
        <begin position="1"/>
        <end position="22"/>
    </location>
</feature>
<evidence type="ECO:0000256" key="5">
    <source>
        <dbReference type="SAM" id="MobiDB-lite"/>
    </source>
</evidence>
<feature type="chain" id="PRO_5028393772" evidence="6">
    <location>
        <begin position="23"/>
        <end position="506"/>
    </location>
</feature>
<accession>A0A7C2K126</accession>
<proteinExistence type="inferred from homology"/>
<dbReference type="InterPro" id="IPR024607">
    <property type="entry name" value="Sulfatase_CS"/>
</dbReference>
<comment type="similarity">
    <text evidence="1">Belongs to the sulfatase family.</text>
</comment>
<feature type="region of interest" description="Disordered" evidence="5">
    <location>
        <begin position="155"/>
        <end position="198"/>
    </location>
</feature>
<dbReference type="Pfam" id="PF00884">
    <property type="entry name" value="Sulfatase"/>
    <property type="match status" value="1"/>
</dbReference>
<evidence type="ECO:0000256" key="1">
    <source>
        <dbReference type="ARBA" id="ARBA00008779"/>
    </source>
</evidence>
<dbReference type="GO" id="GO:0046872">
    <property type="term" value="F:metal ion binding"/>
    <property type="evidence" value="ECO:0007669"/>
    <property type="project" value="UniProtKB-KW"/>
</dbReference>
<organism evidence="8">
    <name type="scientific">Schlesneria paludicola</name>
    <dbReference type="NCBI Taxonomy" id="360056"/>
    <lineage>
        <taxon>Bacteria</taxon>
        <taxon>Pseudomonadati</taxon>
        <taxon>Planctomycetota</taxon>
        <taxon>Planctomycetia</taxon>
        <taxon>Planctomycetales</taxon>
        <taxon>Planctomycetaceae</taxon>
        <taxon>Schlesneria</taxon>
    </lineage>
</organism>
<keyword evidence="3" id="KW-0378">Hydrolase</keyword>
<dbReference type="Gene3D" id="3.40.720.10">
    <property type="entry name" value="Alkaline Phosphatase, subunit A"/>
    <property type="match status" value="1"/>
</dbReference>
<keyword evidence="6" id="KW-0732">Signal</keyword>
<dbReference type="GO" id="GO:0004065">
    <property type="term" value="F:arylsulfatase activity"/>
    <property type="evidence" value="ECO:0007669"/>
    <property type="project" value="TreeGrafter"/>
</dbReference>
<dbReference type="Gene3D" id="3.30.1120.10">
    <property type="match status" value="1"/>
</dbReference>
<feature type="domain" description="Sulfatase N-terminal" evidence="7">
    <location>
        <begin position="25"/>
        <end position="363"/>
    </location>
</feature>
<dbReference type="PROSITE" id="PS00149">
    <property type="entry name" value="SULFATASE_2"/>
    <property type="match status" value="1"/>
</dbReference>
<evidence type="ECO:0000256" key="6">
    <source>
        <dbReference type="SAM" id="SignalP"/>
    </source>
</evidence>
<name>A0A7C2K126_9PLAN</name>
<evidence type="ECO:0000256" key="2">
    <source>
        <dbReference type="ARBA" id="ARBA00022723"/>
    </source>
</evidence>
<dbReference type="SUPFAM" id="SSF53649">
    <property type="entry name" value="Alkaline phosphatase-like"/>
    <property type="match status" value="1"/>
</dbReference>
<gene>
    <name evidence="8" type="ORF">ENQ76_13650</name>
</gene>
<keyword evidence="4" id="KW-0106">Calcium</keyword>
<dbReference type="CDD" id="cd16026">
    <property type="entry name" value="GALNS_like"/>
    <property type="match status" value="1"/>
</dbReference>
<dbReference type="EMBL" id="DSOK01000376">
    <property type="protein sequence ID" value="HEN16500.1"/>
    <property type="molecule type" value="Genomic_DNA"/>
</dbReference>
<dbReference type="AlphaFoldDB" id="A0A7C2K126"/>
<dbReference type="PANTHER" id="PTHR42693:SF53">
    <property type="entry name" value="ENDO-4-O-SULFATASE"/>
    <property type="match status" value="1"/>
</dbReference>
<evidence type="ECO:0000256" key="3">
    <source>
        <dbReference type="ARBA" id="ARBA00022801"/>
    </source>
</evidence>
<protein>
    <submittedName>
        <fullName evidence="8">Arylsulfatase</fullName>
    </submittedName>
</protein>
<evidence type="ECO:0000259" key="7">
    <source>
        <dbReference type="Pfam" id="PF00884"/>
    </source>
</evidence>
<reference evidence="8" key="1">
    <citation type="journal article" date="2020" name="mSystems">
        <title>Genome- and Community-Level Interaction Insights into Carbon Utilization and Element Cycling Functions of Hydrothermarchaeota in Hydrothermal Sediment.</title>
        <authorList>
            <person name="Zhou Z."/>
            <person name="Liu Y."/>
            <person name="Xu W."/>
            <person name="Pan J."/>
            <person name="Luo Z.H."/>
            <person name="Li M."/>
        </authorList>
    </citation>
    <scope>NUCLEOTIDE SEQUENCE [LARGE SCALE GENOMIC DNA]</scope>
    <source>
        <strain evidence="8">SpSt-339</strain>
    </source>
</reference>
<dbReference type="PANTHER" id="PTHR42693">
    <property type="entry name" value="ARYLSULFATASE FAMILY MEMBER"/>
    <property type="match status" value="1"/>
</dbReference>
<evidence type="ECO:0000313" key="8">
    <source>
        <dbReference type="EMBL" id="HEN16500.1"/>
    </source>
</evidence>
<dbReference type="InterPro" id="IPR050738">
    <property type="entry name" value="Sulfatase"/>
</dbReference>
<dbReference type="InterPro" id="IPR000917">
    <property type="entry name" value="Sulfatase_N"/>
</dbReference>
<dbReference type="InterPro" id="IPR017850">
    <property type="entry name" value="Alkaline_phosphatase_core_sf"/>
</dbReference>
<comment type="caution">
    <text evidence="8">The sequence shown here is derived from an EMBL/GenBank/DDBJ whole genome shotgun (WGS) entry which is preliminary data.</text>
</comment>
<keyword evidence="2" id="KW-0479">Metal-binding</keyword>